<evidence type="ECO:0000313" key="3">
    <source>
        <dbReference type="Proteomes" id="UP001219525"/>
    </source>
</evidence>
<dbReference type="AlphaFoldDB" id="A0AAD6VLY6"/>
<feature type="region of interest" description="Disordered" evidence="1">
    <location>
        <begin position="116"/>
        <end position="155"/>
    </location>
</feature>
<dbReference type="EMBL" id="JARJCW010000020">
    <property type="protein sequence ID" value="KAJ7213899.1"/>
    <property type="molecule type" value="Genomic_DNA"/>
</dbReference>
<dbReference type="Proteomes" id="UP001219525">
    <property type="component" value="Unassembled WGS sequence"/>
</dbReference>
<proteinExistence type="predicted"/>
<protein>
    <submittedName>
        <fullName evidence="2">Uncharacterized protein</fullName>
    </submittedName>
</protein>
<sequence>MLYARRPPLHVSAPYACTPHARAPPLRKHAGAAVHPHNYRRAHTYAAATSCPARPTHRTRPPRRYARPQAPYMHAATRRRTPRSLCMPRHCTCMHAPLHALRTVCAPRREQLLQSAGCRSRRRARRVGSGTGAGVTGAEHGGTERGAGTGTGCGAAQQGQWARAQAQCGGQGACRVQEAAGARAPGAVGRGRQRRWAQSVEGRWGRWGRKVWWIR</sequence>
<keyword evidence="3" id="KW-1185">Reference proteome</keyword>
<accession>A0AAD6VLY6</accession>
<gene>
    <name evidence="2" type="ORF">GGX14DRAFT_563478</name>
</gene>
<comment type="caution">
    <text evidence="2">The sequence shown here is derived from an EMBL/GenBank/DDBJ whole genome shotgun (WGS) entry which is preliminary data.</text>
</comment>
<evidence type="ECO:0000313" key="2">
    <source>
        <dbReference type="EMBL" id="KAJ7213899.1"/>
    </source>
</evidence>
<reference evidence="2" key="1">
    <citation type="submission" date="2023-03" db="EMBL/GenBank/DDBJ databases">
        <title>Massive genome expansion in bonnet fungi (Mycena s.s.) driven by repeated elements and novel gene families across ecological guilds.</title>
        <authorList>
            <consortium name="Lawrence Berkeley National Laboratory"/>
            <person name="Harder C.B."/>
            <person name="Miyauchi S."/>
            <person name="Viragh M."/>
            <person name="Kuo A."/>
            <person name="Thoen E."/>
            <person name="Andreopoulos B."/>
            <person name="Lu D."/>
            <person name="Skrede I."/>
            <person name="Drula E."/>
            <person name="Henrissat B."/>
            <person name="Morin E."/>
            <person name="Kohler A."/>
            <person name="Barry K."/>
            <person name="LaButti K."/>
            <person name="Morin E."/>
            <person name="Salamov A."/>
            <person name="Lipzen A."/>
            <person name="Mereny Z."/>
            <person name="Hegedus B."/>
            <person name="Baldrian P."/>
            <person name="Stursova M."/>
            <person name="Weitz H."/>
            <person name="Taylor A."/>
            <person name="Grigoriev I.V."/>
            <person name="Nagy L.G."/>
            <person name="Martin F."/>
            <person name="Kauserud H."/>
        </authorList>
    </citation>
    <scope>NUCLEOTIDE SEQUENCE</scope>
    <source>
        <strain evidence="2">9144</strain>
    </source>
</reference>
<name>A0AAD6VLY6_9AGAR</name>
<evidence type="ECO:0000256" key="1">
    <source>
        <dbReference type="SAM" id="MobiDB-lite"/>
    </source>
</evidence>
<feature type="compositionally biased region" description="Gly residues" evidence="1">
    <location>
        <begin position="144"/>
        <end position="153"/>
    </location>
</feature>
<organism evidence="2 3">
    <name type="scientific">Mycena pura</name>
    <dbReference type="NCBI Taxonomy" id="153505"/>
    <lineage>
        <taxon>Eukaryota</taxon>
        <taxon>Fungi</taxon>
        <taxon>Dikarya</taxon>
        <taxon>Basidiomycota</taxon>
        <taxon>Agaricomycotina</taxon>
        <taxon>Agaricomycetes</taxon>
        <taxon>Agaricomycetidae</taxon>
        <taxon>Agaricales</taxon>
        <taxon>Marasmiineae</taxon>
        <taxon>Mycenaceae</taxon>
        <taxon>Mycena</taxon>
    </lineage>
</organism>